<proteinExistence type="predicted"/>
<keyword evidence="1" id="KW-1133">Transmembrane helix</keyword>
<keyword evidence="1" id="KW-0472">Membrane</keyword>
<protein>
    <submittedName>
        <fullName evidence="2">Uncharacterized protein</fullName>
    </submittedName>
</protein>
<reference evidence="2 3" key="1">
    <citation type="submission" date="2019-07" db="EMBL/GenBank/DDBJ databases">
        <title>WGS assembly of Gossypium mustelinum.</title>
        <authorList>
            <person name="Chen Z.J."/>
            <person name="Sreedasyam A."/>
            <person name="Ando A."/>
            <person name="Song Q."/>
            <person name="De L."/>
            <person name="Hulse-Kemp A."/>
            <person name="Ding M."/>
            <person name="Ye W."/>
            <person name="Kirkbride R."/>
            <person name="Jenkins J."/>
            <person name="Plott C."/>
            <person name="Lovell J."/>
            <person name="Lin Y.-M."/>
            <person name="Vaughn R."/>
            <person name="Liu B."/>
            <person name="Li W."/>
            <person name="Simpson S."/>
            <person name="Scheffler B."/>
            <person name="Saski C."/>
            <person name="Grover C."/>
            <person name="Hu G."/>
            <person name="Conover J."/>
            <person name="Carlson J."/>
            <person name="Shu S."/>
            <person name="Boston L."/>
            <person name="Williams M."/>
            <person name="Peterson D."/>
            <person name="Mcgee K."/>
            <person name="Jones D."/>
            <person name="Wendel J."/>
            <person name="Stelly D."/>
            <person name="Grimwood J."/>
            <person name="Schmutz J."/>
        </authorList>
    </citation>
    <scope>NUCLEOTIDE SEQUENCE [LARGE SCALE GENOMIC DNA]</scope>
    <source>
        <strain evidence="2">1408120.09</strain>
    </source>
</reference>
<keyword evidence="3" id="KW-1185">Reference proteome</keyword>
<sequence length="72" mass="8869">MVKENDNDIDSSIYIYVLSGTYIIIEVIRNMRKVYMYIIIEVIRNMRKVYMYIIIIQYLKMHMHSVHIKMYT</sequence>
<dbReference type="AlphaFoldDB" id="A0A5D2YKA2"/>
<evidence type="ECO:0000313" key="2">
    <source>
        <dbReference type="EMBL" id="TYJ26573.1"/>
    </source>
</evidence>
<gene>
    <name evidence="2" type="ORF">E1A91_A07G128900v1</name>
</gene>
<accession>A0A5D2YKA2</accession>
<name>A0A5D2YKA2_GOSMU</name>
<keyword evidence="1" id="KW-0812">Transmembrane</keyword>
<organism evidence="2 3">
    <name type="scientific">Gossypium mustelinum</name>
    <name type="common">Cotton</name>
    <name type="synonym">Gossypium caicoense</name>
    <dbReference type="NCBI Taxonomy" id="34275"/>
    <lineage>
        <taxon>Eukaryota</taxon>
        <taxon>Viridiplantae</taxon>
        <taxon>Streptophyta</taxon>
        <taxon>Embryophyta</taxon>
        <taxon>Tracheophyta</taxon>
        <taxon>Spermatophyta</taxon>
        <taxon>Magnoliopsida</taxon>
        <taxon>eudicotyledons</taxon>
        <taxon>Gunneridae</taxon>
        <taxon>Pentapetalae</taxon>
        <taxon>rosids</taxon>
        <taxon>malvids</taxon>
        <taxon>Malvales</taxon>
        <taxon>Malvaceae</taxon>
        <taxon>Malvoideae</taxon>
        <taxon>Gossypium</taxon>
    </lineage>
</organism>
<evidence type="ECO:0000313" key="3">
    <source>
        <dbReference type="Proteomes" id="UP000323597"/>
    </source>
</evidence>
<dbReference type="Proteomes" id="UP000323597">
    <property type="component" value="Chromosome A07"/>
</dbReference>
<feature type="transmembrane region" description="Helical" evidence="1">
    <location>
        <begin position="49"/>
        <end position="68"/>
    </location>
</feature>
<feature type="transmembrane region" description="Helical" evidence="1">
    <location>
        <begin position="12"/>
        <end position="28"/>
    </location>
</feature>
<evidence type="ECO:0000256" key="1">
    <source>
        <dbReference type="SAM" id="Phobius"/>
    </source>
</evidence>
<dbReference type="EMBL" id="CM017642">
    <property type="protein sequence ID" value="TYJ26573.1"/>
    <property type="molecule type" value="Genomic_DNA"/>
</dbReference>